<evidence type="ECO:0000256" key="3">
    <source>
        <dbReference type="ARBA" id="ARBA00023002"/>
    </source>
</evidence>
<reference evidence="6" key="1">
    <citation type="submission" date="2021-01" db="EMBL/GenBank/DDBJ databases">
        <authorList>
            <person name="Kaushik A."/>
        </authorList>
    </citation>
    <scope>NUCLEOTIDE SEQUENCE</scope>
    <source>
        <strain evidence="6">AG5</strain>
    </source>
</reference>
<evidence type="ECO:0000313" key="6">
    <source>
        <dbReference type="EMBL" id="CAE7175966.1"/>
    </source>
</evidence>
<evidence type="ECO:0000256" key="4">
    <source>
        <dbReference type="SAM" id="MobiDB-lite"/>
    </source>
</evidence>
<dbReference type="Pfam" id="PF05368">
    <property type="entry name" value="NmrA"/>
    <property type="match status" value="1"/>
</dbReference>
<evidence type="ECO:0000313" key="7">
    <source>
        <dbReference type="Proteomes" id="UP000663827"/>
    </source>
</evidence>
<dbReference type="EMBL" id="CAJNJQ010002454">
    <property type="protein sequence ID" value="CAE7175966.1"/>
    <property type="molecule type" value="Genomic_DNA"/>
</dbReference>
<keyword evidence="3" id="KW-0560">Oxidoreductase</keyword>
<name>A0A8H3E8C6_9AGAM</name>
<proteinExistence type="inferred from homology"/>
<comment type="similarity">
    <text evidence="1">Belongs to the NmrA-type oxidoreductase family. Isoflavone reductase subfamily.</text>
</comment>
<dbReference type="InterPro" id="IPR036291">
    <property type="entry name" value="NAD(P)-bd_dom_sf"/>
</dbReference>
<dbReference type="InterPro" id="IPR008030">
    <property type="entry name" value="NmrA-like"/>
</dbReference>
<evidence type="ECO:0000256" key="1">
    <source>
        <dbReference type="ARBA" id="ARBA00005725"/>
    </source>
</evidence>
<evidence type="ECO:0000256" key="2">
    <source>
        <dbReference type="ARBA" id="ARBA00022857"/>
    </source>
</evidence>
<protein>
    <recommendedName>
        <fullName evidence="5">NmrA-like domain-containing protein</fullName>
    </recommendedName>
</protein>
<comment type="caution">
    <text evidence="6">The sequence shown here is derived from an EMBL/GenBank/DDBJ whole genome shotgun (WGS) entry which is preliminary data.</text>
</comment>
<dbReference type="GO" id="GO:0016491">
    <property type="term" value="F:oxidoreductase activity"/>
    <property type="evidence" value="ECO:0007669"/>
    <property type="project" value="UniProtKB-KW"/>
</dbReference>
<dbReference type="Gene3D" id="3.90.25.10">
    <property type="entry name" value="UDP-galactose 4-epimerase, domain 1"/>
    <property type="match status" value="1"/>
</dbReference>
<dbReference type="PANTHER" id="PTHR47706:SF4">
    <property type="entry name" value="NMRA-LIKE DOMAIN-CONTAINING PROTEIN"/>
    <property type="match status" value="1"/>
</dbReference>
<dbReference type="InterPro" id="IPR051609">
    <property type="entry name" value="NmrA/Isoflavone_reductase-like"/>
</dbReference>
<dbReference type="Gene3D" id="3.40.50.720">
    <property type="entry name" value="NAD(P)-binding Rossmann-like Domain"/>
    <property type="match status" value="1"/>
</dbReference>
<dbReference type="SUPFAM" id="SSF51735">
    <property type="entry name" value="NAD(P)-binding Rossmann-fold domains"/>
    <property type="match status" value="1"/>
</dbReference>
<dbReference type="CDD" id="cd05259">
    <property type="entry name" value="PCBER_SDR_a"/>
    <property type="match status" value="1"/>
</dbReference>
<feature type="region of interest" description="Disordered" evidence="4">
    <location>
        <begin position="265"/>
        <end position="292"/>
    </location>
</feature>
<evidence type="ECO:0000259" key="5">
    <source>
        <dbReference type="Pfam" id="PF05368"/>
    </source>
</evidence>
<dbReference type="PANTHER" id="PTHR47706">
    <property type="entry name" value="NMRA-LIKE FAMILY PROTEIN"/>
    <property type="match status" value="1"/>
</dbReference>
<gene>
    <name evidence="6" type="ORF">RDB_LOCUS111672</name>
</gene>
<sequence>MTSVKRVAVAGASGYVGYPISKALLDAGVFEVIVLVRGSSVDIPRVKELQSRGARIHGVSYDNEAQLASILKEVDVVISTLNYSSVDEQARLLRYMVPMMKACVECGVKLFFPSEFALELASDNNSNASKTKKQVVKIAESLGLPYTRIFNGLFPHWYITNTFFQFYPSENRIVIYGSGEEKNAWTSVEDVARFIAYILGNVPVEQLQNQKLRIEGDRKSFNEFVEIWEKKHKVKLGVAYKPISELHDRVSRDPTDHEAAIGREMFSGRAAEGPTSNSLYPSWNPKRLEEAI</sequence>
<feature type="domain" description="NmrA-like" evidence="5">
    <location>
        <begin position="5"/>
        <end position="245"/>
    </location>
</feature>
<keyword evidence="2" id="KW-0521">NADP</keyword>
<dbReference type="InterPro" id="IPR045312">
    <property type="entry name" value="PCBER-like"/>
</dbReference>
<dbReference type="Proteomes" id="UP000663827">
    <property type="component" value="Unassembled WGS sequence"/>
</dbReference>
<accession>A0A8H3E8C6</accession>
<organism evidence="6 7">
    <name type="scientific">Rhizoctonia solani</name>
    <dbReference type="NCBI Taxonomy" id="456999"/>
    <lineage>
        <taxon>Eukaryota</taxon>
        <taxon>Fungi</taxon>
        <taxon>Dikarya</taxon>
        <taxon>Basidiomycota</taxon>
        <taxon>Agaricomycotina</taxon>
        <taxon>Agaricomycetes</taxon>
        <taxon>Cantharellales</taxon>
        <taxon>Ceratobasidiaceae</taxon>
        <taxon>Rhizoctonia</taxon>
    </lineage>
</organism>
<dbReference type="AlphaFoldDB" id="A0A8H3E8C6"/>